<dbReference type="EMBL" id="UINC01131296">
    <property type="protein sequence ID" value="SVD12910.1"/>
    <property type="molecule type" value="Genomic_DNA"/>
</dbReference>
<gene>
    <name evidence="1" type="ORF">METZ01_LOCUS365764</name>
</gene>
<accession>A0A382SSI4</accession>
<organism evidence="1">
    <name type="scientific">marine metagenome</name>
    <dbReference type="NCBI Taxonomy" id="408172"/>
    <lineage>
        <taxon>unclassified sequences</taxon>
        <taxon>metagenomes</taxon>
        <taxon>ecological metagenomes</taxon>
    </lineage>
</organism>
<sequence>MTHQNILQQNPQKTDDWLAQVLIVFF</sequence>
<protein>
    <submittedName>
        <fullName evidence="1">Uncharacterized protein</fullName>
    </submittedName>
</protein>
<reference evidence="1" key="1">
    <citation type="submission" date="2018-05" db="EMBL/GenBank/DDBJ databases">
        <authorList>
            <person name="Lanie J.A."/>
            <person name="Ng W.-L."/>
            <person name="Kazmierczak K.M."/>
            <person name="Andrzejewski T.M."/>
            <person name="Davidsen T.M."/>
            <person name="Wayne K.J."/>
            <person name="Tettelin H."/>
            <person name="Glass J.I."/>
            <person name="Rusch D."/>
            <person name="Podicherti R."/>
            <person name="Tsui H.-C.T."/>
            <person name="Winkler M.E."/>
        </authorList>
    </citation>
    <scope>NUCLEOTIDE SEQUENCE</scope>
</reference>
<dbReference type="AlphaFoldDB" id="A0A382SSI4"/>
<name>A0A382SSI4_9ZZZZ</name>
<evidence type="ECO:0000313" key="1">
    <source>
        <dbReference type="EMBL" id="SVD12910.1"/>
    </source>
</evidence>
<proteinExistence type="predicted"/>